<dbReference type="EMBL" id="JANIEX010001482">
    <property type="protein sequence ID" value="KAJ3557437.1"/>
    <property type="molecule type" value="Genomic_DNA"/>
</dbReference>
<evidence type="ECO:0000313" key="2">
    <source>
        <dbReference type="Proteomes" id="UP001213000"/>
    </source>
</evidence>
<comment type="caution">
    <text evidence="1">The sequence shown here is derived from an EMBL/GenBank/DDBJ whole genome shotgun (WGS) entry which is preliminary data.</text>
</comment>
<organism evidence="1 2">
    <name type="scientific">Leucocoprinus birnbaumii</name>
    <dbReference type="NCBI Taxonomy" id="56174"/>
    <lineage>
        <taxon>Eukaryota</taxon>
        <taxon>Fungi</taxon>
        <taxon>Dikarya</taxon>
        <taxon>Basidiomycota</taxon>
        <taxon>Agaricomycotina</taxon>
        <taxon>Agaricomycetes</taxon>
        <taxon>Agaricomycetidae</taxon>
        <taxon>Agaricales</taxon>
        <taxon>Agaricineae</taxon>
        <taxon>Agaricaceae</taxon>
        <taxon>Leucocoprinus</taxon>
    </lineage>
</organism>
<protein>
    <submittedName>
        <fullName evidence="1">Uncharacterized protein</fullName>
    </submittedName>
</protein>
<sequence length="359" mass="39845">MNFAEDLIPVILQSNGHWWDRDLARLALVSPGWLYYIRRRLYAAPSLYSFAACASLARTFASNPYLASLVRHLSLRPTYAGTSRGSGKDRIAVRTLLGLEGLHSLVLGGELAIQSERFLGFVTAADTLQRLHIDGTLLRAALTARASVEWSEDMASRFPNLKSLRLTELDLDISFASAPLPIQWSELTLESTSIVGGILSQLVPEGSTLGRLCIKASSACEYDDHIQMVLYSSDVESFEYEVQKASPYDGSFLEPEDAASTEALSLRRLALRGLHVDNGVLSRLRQRCPEIEELVVSTRLIFVSPEDWETFLTSGALPSLRSLQLTRGTNHPPYQPWNEDGVRVLTEAASQRRIELLPL</sequence>
<keyword evidence="2" id="KW-1185">Reference proteome</keyword>
<gene>
    <name evidence="1" type="ORF">NP233_g11743</name>
</gene>
<dbReference type="AlphaFoldDB" id="A0AAD5YQM9"/>
<dbReference type="Gene3D" id="3.80.10.10">
    <property type="entry name" value="Ribonuclease Inhibitor"/>
    <property type="match status" value="1"/>
</dbReference>
<evidence type="ECO:0000313" key="1">
    <source>
        <dbReference type="EMBL" id="KAJ3557437.1"/>
    </source>
</evidence>
<dbReference type="Proteomes" id="UP001213000">
    <property type="component" value="Unassembled WGS sequence"/>
</dbReference>
<name>A0AAD5YQM9_9AGAR</name>
<reference evidence="1" key="1">
    <citation type="submission" date="2022-07" db="EMBL/GenBank/DDBJ databases">
        <title>Genome Sequence of Leucocoprinus birnbaumii.</title>
        <authorList>
            <person name="Buettner E."/>
        </authorList>
    </citation>
    <scope>NUCLEOTIDE SEQUENCE</scope>
    <source>
        <strain evidence="1">VT141</strain>
    </source>
</reference>
<proteinExistence type="predicted"/>
<dbReference type="InterPro" id="IPR032675">
    <property type="entry name" value="LRR_dom_sf"/>
</dbReference>
<accession>A0AAD5YQM9</accession>